<dbReference type="OrthoDB" id="5389482at2759"/>
<evidence type="ECO:0000256" key="2">
    <source>
        <dbReference type="ARBA" id="ARBA00023242"/>
    </source>
</evidence>
<dbReference type="PROSITE" id="PS50048">
    <property type="entry name" value="ZN2_CY6_FUNGAL_2"/>
    <property type="match status" value="1"/>
</dbReference>
<dbReference type="OMA" id="FCKHVPP"/>
<organism evidence="4 5">
    <name type="scientific">Schizosaccharomyces octosporus (strain yFS286)</name>
    <name type="common">Fission yeast</name>
    <name type="synonym">Octosporomyces octosporus</name>
    <dbReference type="NCBI Taxonomy" id="483514"/>
    <lineage>
        <taxon>Eukaryota</taxon>
        <taxon>Fungi</taxon>
        <taxon>Dikarya</taxon>
        <taxon>Ascomycota</taxon>
        <taxon>Taphrinomycotina</taxon>
        <taxon>Schizosaccharomycetes</taxon>
        <taxon>Schizosaccharomycetales</taxon>
        <taxon>Schizosaccharomycetaceae</taxon>
        <taxon>Schizosaccharomyces</taxon>
    </lineage>
</organism>
<reference evidence="4 5" key="1">
    <citation type="journal article" date="2011" name="Science">
        <title>Comparative functional genomics of the fission yeasts.</title>
        <authorList>
            <person name="Rhind N."/>
            <person name="Chen Z."/>
            <person name="Yassour M."/>
            <person name="Thompson D.A."/>
            <person name="Haas B.J."/>
            <person name="Habib N."/>
            <person name="Wapinski I."/>
            <person name="Roy S."/>
            <person name="Lin M.F."/>
            <person name="Heiman D.I."/>
            <person name="Young S.K."/>
            <person name="Furuya K."/>
            <person name="Guo Y."/>
            <person name="Pidoux A."/>
            <person name="Chen H.M."/>
            <person name="Robbertse B."/>
            <person name="Goldberg J.M."/>
            <person name="Aoki K."/>
            <person name="Bayne E.H."/>
            <person name="Berlin A.M."/>
            <person name="Desjardins C.A."/>
            <person name="Dobbs E."/>
            <person name="Dukaj L."/>
            <person name="Fan L."/>
            <person name="FitzGerald M.G."/>
            <person name="French C."/>
            <person name="Gujja S."/>
            <person name="Hansen K."/>
            <person name="Keifenheim D."/>
            <person name="Levin J.Z."/>
            <person name="Mosher R.A."/>
            <person name="Mueller C.A."/>
            <person name="Pfiffner J."/>
            <person name="Priest M."/>
            <person name="Russ C."/>
            <person name="Smialowska A."/>
            <person name="Swoboda P."/>
            <person name="Sykes S.M."/>
            <person name="Vaughn M."/>
            <person name="Vengrova S."/>
            <person name="Yoder R."/>
            <person name="Zeng Q."/>
            <person name="Allshire R."/>
            <person name="Baulcombe D."/>
            <person name="Birren B.W."/>
            <person name="Brown W."/>
            <person name="Ekwall K."/>
            <person name="Kellis M."/>
            <person name="Leatherwood J."/>
            <person name="Levin H."/>
            <person name="Margalit H."/>
            <person name="Martienssen R."/>
            <person name="Nieduszynski C.A."/>
            <person name="Spatafora J.W."/>
            <person name="Friedman N."/>
            <person name="Dalgaard J.Z."/>
            <person name="Baumann P."/>
            <person name="Niki H."/>
            <person name="Regev A."/>
            <person name="Nusbaum C."/>
        </authorList>
    </citation>
    <scope>NUCLEOTIDE SEQUENCE [LARGE SCALE GENOMIC DNA]</scope>
    <source>
        <strain evidence="5">yFS286</strain>
    </source>
</reference>
<protein>
    <recommendedName>
        <fullName evidence="3">Zn(2)-C6 fungal-type domain-containing protein</fullName>
    </recommendedName>
</protein>
<name>S9Q6U4_SCHOY</name>
<dbReference type="GO" id="GO:0008270">
    <property type="term" value="F:zinc ion binding"/>
    <property type="evidence" value="ECO:0007669"/>
    <property type="project" value="InterPro"/>
</dbReference>
<feature type="domain" description="Zn(2)-C6 fungal-type" evidence="3">
    <location>
        <begin position="24"/>
        <end position="55"/>
    </location>
</feature>
<dbReference type="Gene3D" id="4.10.240.10">
    <property type="entry name" value="Zn(2)-C6 fungal-type DNA-binding domain"/>
    <property type="match status" value="1"/>
</dbReference>
<keyword evidence="5" id="KW-1185">Reference proteome</keyword>
<dbReference type="RefSeq" id="XP_013017805.1">
    <property type="nucleotide sequence ID" value="XM_013162351.1"/>
</dbReference>
<dbReference type="CDD" id="cd00067">
    <property type="entry name" value="GAL4"/>
    <property type="match status" value="1"/>
</dbReference>
<evidence type="ECO:0000313" key="5">
    <source>
        <dbReference type="Proteomes" id="UP000016088"/>
    </source>
</evidence>
<dbReference type="GeneID" id="25033567"/>
<keyword evidence="2" id="KW-0539">Nucleus</keyword>
<proteinExistence type="predicted"/>
<dbReference type="GO" id="GO:0005634">
    <property type="term" value="C:nucleus"/>
    <property type="evidence" value="ECO:0007669"/>
    <property type="project" value="UniProtKB-SubCell"/>
</dbReference>
<dbReference type="InterPro" id="IPR036864">
    <property type="entry name" value="Zn2-C6_fun-type_DNA-bd_sf"/>
</dbReference>
<dbReference type="SMART" id="SM00066">
    <property type="entry name" value="GAL4"/>
    <property type="match status" value="1"/>
</dbReference>
<dbReference type="PROSITE" id="PS00463">
    <property type="entry name" value="ZN2_CY6_FUNGAL_1"/>
    <property type="match status" value="1"/>
</dbReference>
<dbReference type="EMBL" id="KE503206">
    <property type="protein sequence ID" value="EPX75363.1"/>
    <property type="molecule type" value="Genomic_DNA"/>
</dbReference>
<evidence type="ECO:0000256" key="1">
    <source>
        <dbReference type="ARBA" id="ARBA00004123"/>
    </source>
</evidence>
<evidence type="ECO:0000313" key="4">
    <source>
        <dbReference type="EMBL" id="EPX75363.1"/>
    </source>
</evidence>
<accession>S9Q6U4</accession>
<dbReference type="HOGENOM" id="CLU_037354_0_0_1"/>
<dbReference type="CDD" id="cd12148">
    <property type="entry name" value="fungal_TF_MHR"/>
    <property type="match status" value="1"/>
</dbReference>
<dbReference type="Proteomes" id="UP000016088">
    <property type="component" value="Unassembled WGS sequence"/>
</dbReference>
<sequence length="557" mass="64628">MKKRMGSSQTYAKQKNLKTSRIKSCNNCRKTKLKCDKKLPCSRCSQKKVGETCTYESYTAKERCSRNVESPTEELAYSGKNSLDKNLDNANKQRSYRLSYYGLYGLMDQFMKESISSNYSFDFVFKPLRLPEDIKDFCKHVPPFEICLVVCDIFFQTLANWIDIISKDKIEASVRRFFQDHFEVNDLILLFSTLSAIFKQNELPANILSYCESTHCTREQLAEEYYGKAEKLIMLNDLLRNPKSIETLQHLALHAALEVTSPAPETIVNLTRAIYYLNSMNTRGFLSEKNSEELWKLMLSVKKLDALYCIFFHGSPFMQHDVVKIQLLRFDNCFTENAYEQLLSEVCDEGLNICKNTSCLSAEEYLLNINKVEVNLSLLSMEIDLKAHSPLHPISKFQCFFLKSVLWTTKGILYLPVISLNDQSLEETIVLKDKLAESSIYKFRLITDSIQKIIEVGLQNFYFFEALKSVFTLIVCRNENYTYKDELFDSLNVLKGLAPELGLSFSVKIIDELIHFINFVYQKDRNEVDGHEGMNDTEINNFCEFLVSNYYENPFFF</sequence>
<dbReference type="PANTHER" id="PTHR31001:SF88">
    <property type="entry name" value="TRANSCRIPTION FACTOR PDR3"/>
    <property type="match status" value="1"/>
</dbReference>
<comment type="subcellular location">
    <subcellularLocation>
        <location evidence="1">Nucleus</location>
    </subcellularLocation>
</comment>
<evidence type="ECO:0000259" key="3">
    <source>
        <dbReference type="PROSITE" id="PS50048"/>
    </source>
</evidence>
<gene>
    <name evidence="4" type="ORF">SOCG_04605</name>
</gene>
<dbReference type="PANTHER" id="PTHR31001">
    <property type="entry name" value="UNCHARACTERIZED TRANSCRIPTIONAL REGULATORY PROTEIN"/>
    <property type="match status" value="1"/>
</dbReference>
<dbReference type="VEuPathDB" id="FungiDB:SOCG_04605"/>
<dbReference type="Pfam" id="PF00172">
    <property type="entry name" value="Zn_clus"/>
    <property type="match status" value="1"/>
</dbReference>
<dbReference type="AlphaFoldDB" id="S9Q6U4"/>
<dbReference type="SUPFAM" id="SSF57701">
    <property type="entry name" value="Zn2/Cys6 DNA-binding domain"/>
    <property type="match status" value="1"/>
</dbReference>
<dbReference type="GO" id="GO:0000981">
    <property type="term" value="F:DNA-binding transcription factor activity, RNA polymerase II-specific"/>
    <property type="evidence" value="ECO:0007669"/>
    <property type="project" value="InterPro"/>
</dbReference>
<dbReference type="InterPro" id="IPR001138">
    <property type="entry name" value="Zn2Cys6_DnaBD"/>
</dbReference>
<dbReference type="InterPro" id="IPR050613">
    <property type="entry name" value="Sec_Metabolite_Reg"/>
</dbReference>